<organism evidence="3 4">
    <name type="scientific">Leucocoprinus leucothites</name>
    <dbReference type="NCBI Taxonomy" id="201217"/>
    <lineage>
        <taxon>Eukaryota</taxon>
        <taxon>Fungi</taxon>
        <taxon>Dikarya</taxon>
        <taxon>Basidiomycota</taxon>
        <taxon>Agaricomycotina</taxon>
        <taxon>Agaricomycetes</taxon>
        <taxon>Agaricomycetidae</taxon>
        <taxon>Agaricales</taxon>
        <taxon>Agaricineae</taxon>
        <taxon>Agaricaceae</taxon>
        <taxon>Leucocoprinus</taxon>
    </lineage>
</organism>
<evidence type="ECO:0008006" key="5">
    <source>
        <dbReference type="Google" id="ProtNLM"/>
    </source>
</evidence>
<feature type="compositionally biased region" description="Polar residues" evidence="1">
    <location>
        <begin position="175"/>
        <end position="189"/>
    </location>
</feature>
<evidence type="ECO:0000313" key="3">
    <source>
        <dbReference type="EMBL" id="KAF5353514.1"/>
    </source>
</evidence>
<dbReference type="EMBL" id="JAACJO010000010">
    <property type="protein sequence ID" value="KAF5353514.1"/>
    <property type="molecule type" value="Genomic_DNA"/>
</dbReference>
<dbReference type="Proteomes" id="UP000559027">
    <property type="component" value="Unassembled WGS sequence"/>
</dbReference>
<keyword evidence="4" id="KW-1185">Reference proteome</keyword>
<gene>
    <name evidence="3" type="ORF">D9756_007918</name>
</gene>
<feature type="compositionally biased region" description="Basic and acidic residues" evidence="1">
    <location>
        <begin position="310"/>
        <end position="328"/>
    </location>
</feature>
<proteinExistence type="predicted"/>
<feature type="transmembrane region" description="Helical" evidence="2">
    <location>
        <begin position="94"/>
        <end position="115"/>
    </location>
</feature>
<sequence>MAQRCFKINPGDGDNPQPTSGQSPSSQPSSSSSNPSTTSSSPNQSPTFTFAVLTSGISDTSTAISSATIAPAPTSGISVTPTPTSHGSTNKVKIIIPICIVGVLVALGISSIMIFRRRRARSTAGRSPTEVGRSTRTKVQPFSLVTTHSGPEMGEHVSSELAAPMHLHPVDRAYNSQLTPPRRSLQTDPNALPQRPGLKISTTLQGSQQKTPNQMPSSKARRMNISPHQAQVATTTSQTETNSSSEAVAQPGNQESQVERHLLVALMGRFEALEGRVEAVIGTNPPGGSLASSLMELEDDRPPDYMSLPDSRDNREQRVNESRKGARS</sequence>
<evidence type="ECO:0000313" key="4">
    <source>
        <dbReference type="Proteomes" id="UP000559027"/>
    </source>
</evidence>
<keyword evidence="2" id="KW-1133">Transmembrane helix</keyword>
<feature type="region of interest" description="Disordered" evidence="1">
    <location>
        <begin position="1"/>
        <end position="47"/>
    </location>
</feature>
<keyword evidence="2" id="KW-0472">Membrane</keyword>
<accession>A0A8H5D5H5</accession>
<comment type="caution">
    <text evidence="3">The sequence shown here is derived from an EMBL/GenBank/DDBJ whole genome shotgun (WGS) entry which is preliminary data.</text>
</comment>
<feature type="compositionally biased region" description="Low complexity" evidence="1">
    <location>
        <begin position="229"/>
        <end position="247"/>
    </location>
</feature>
<reference evidence="3 4" key="1">
    <citation type="journal article" date="2020" name="ISME J.">
        <title>Uncovering the hidden diversity of litter-decomposition mechanisms in mushroom-forming fungi.</title>
        <authorList>
            <person name="Floudas D."/>
            <person name="Bentzer J."/>
            <person name="Ahren D."/>
            <person name="Johansson T."/>
            <person name="Persson P."/>
            <person name="Tunlid A."/>
        </authorList>
    </citation>
    <scope>NUCLEOTIDE SEQUENCE [LARGE SCALE GENOMIC DNA]</scope>
    <source>
        <strain evidence="3 4">CBS 146.42</strain>
    </source>
</reference>
<feature type="region of interest" description="Disordered" evidence="1">
    <location>
        <begin position="175"/>
        <end position="256"/>
    </location>
</feature>
<name>A0A8H5D5H5_9AGAR</name>
<protein>
    <recommendedName>
        <fullName evidence="5">Mid2 domain-containing protein</fullName>
    </recommendedName>
</protein>
<keyword evidence="2" id="KW-0812">Transmembrane</keyword>
<feature type="compositionally biased region" description="Low complexity" evidence="1">
    <location>
        <begin position="15"/>
        <end position="47"/>
    </location>
</feature>
<evidence type="ECO:0000256" key="2">
    <source>
        <dbReference type="SAM" id="Phobius"/>
    </source>
</evidence>
<feature type="region of interest" description="Disordered" evidence="1">
    <location>
        <begin position="282"/>
        <end position="328"/>
    </location>
</feature>
<dbReference type="AlphaFoldDB" id="A0A8H5D5H5"/>
<evidence type="ECO:0000256" key="1">
    <source>
        <dbReference type="SAM" id="MobiDB-lite"/>
    </source>
</evidence>
<feature type="compositionally biased region" description="Polar residues" evidence="1">
    <location>
        <begin position="200"/>
        <end position="217"/>
    </location>
</feature>
<dbReference type="OrthoDB" id="3126463at2759"/>